<sequence>MPFRQQSTLAYLSNLKQIPFASTYILEYHKHVQTPPRQTHLPTVRPFHFTYPNHSPFFTTLSCGHAVNDPETTAVCEATNCIFSVNHPANCPDCKKTCWQYHQYPEQYTVHPNDFCPACRQQQ</sequence>
<organism evidence="1 2">
    <name type="scientific">Somion occarium</name>
    <dbReference type="NCBI Taxonomy" id="3059160"/>
    <lineage>
        <taxon>Eukaryota</taxon>
        <taxon>Fungi</taxon>
        <taxon>Dikarya</taxon>
        <taxon>Basidiomycota</taxon>
        <taxon>Agaricomycotina</taxon>
        <taxon>Agaricomycetes</taxon>
        <taxon>Polyporales</taxon>
        <taxon>Cerrenaceae</taxon>
        <taxon>Somion</taxon>
    </lineage>
</organism>
<accession>A0ABP1CZU6</accession>
<proteinExistence type="predicted"/>
<evidence type="ECO:0000313" key="2">
    <source>
        <dbReference type="Proteomes" id="UP001497453"/>
    </source>
</evidence>
<gene>
    <name evidence="1" type="ORF">GFSPODELE1_LOCUS3463</name>
</gene>
<evidence type="ECO:0000313" key="1">
    <source>
        <dbReference type="EMBL" id="CAL1701180.1"/>
    </source>
</evidence>
<evidence type="ECO:0008006" key="3">
    <source>
        <dbReference type="Google" id="ProtNLM"/>
    </source>
</evidence>
<dbReference type="Proteomes" id="UP001497453">
    <property type="component" value="Chromosome 2"/>
</dbReference>
<protein>
    <recommendedName>
        <fullName evidence="3">RING-type domain-containing protein</fullName>
    </recommendedName>
</protein>
<name>A0ABP1CZU6_9APHY</name>
<dbReference type="EMBL" id="OZ037945">
    <property type="protein sequence ID" value="CAL1701180.1"/>
    <property type="molecule type" value="Genomic_DNA"/>
</dbReference>
<reference evidence="2" key="1">
    <citation type="submission" date="2024-04" db="EMBL/GenBank/DDBJ databases">
        <authorList>
            <person name="Shaw F."/>
            <person name="Minotto A."/>
        </authorList>
    </citation>
    <scope>NUCLEOTIDE SEQUENCE [LARGE SCALE GENOMIC DNA]</scope>
</reference>
<keyword evidence="2" id="KW-1185">Reference proteome</keyword>